<dbReference type="Pfam" id="PF07589">
    <property type="entry name" value="PEP-CTERM"/>
    <property type="match status" value="1"/>
</dbReference>
<evidence type="ECO:0000256" key="1">
    <source>
        <dbReference type="ARBA" id="ARBA00022729"/>
    </source>
</evidence>
<dbReference type="SMART" id="SM00560">
    <property type="entry name" value="LamGL"/>
    <property type="match status" value="1"/>
</dbReference>
<dbReference type="Gene3D" id="2.60.120.200">
    <property type="match status" value="1"/>
</dbReference>
<dbReference type="PANTHER" id="PTHR47635:SF2">
    <property type="entry name" value="LAMG-LIKE JELLYROLL FOLD DOMAIN-CONTAINING PROTEIN"/>
    <property type="match status" value="1"/>
</dbReference>
<accession>I4HVK6</accession>
<reference evidence="4 5" key="1">
    <citation type="submission" date="2012-04" db="EMBL/GenBank/DDBJ databases">
        <authorList>
            <person name="Genoscope - CEA"/>
        </authorList>
    </citation>
    <scope>NUCLEOTIDE SEQUENCE [LARGE SCALE GENOMIC DNA]</scope>
    <source>
        <strain evidence="4 5">9808</strain>
    </source>
</reference>
<dbReference type="EMBL" id="CAIN01000224">
    <property type="protein sequence ID" value="CCI26080.1"/>
    <property type="molecule type" value="Genomic_DNA"/>
</dbReference>
<dbReference type="Proteomes" id="UP000005291">
    <property type="component" value="Unassembled WGS sequence"/>
</dbReference>
<dbReference type="SUPFAM" id="SSF49899">
    <property type="entry name" value="Concanavalin A-like lectins/glucanases"/>
    <property type="match status" value="1"/>
</dbReference>
<evidence type="ECO:0000313" key="5">
    <source>
        <dbReference type="Proteomes" id="UP000005291"/>
    </source>
</evidence>
<sequence length="291" mass="30299">MMRFFSKLAGTGSVCISQSDQPNLLMKGLLTVLFSASLVTAYSSVASAALPNTVSRWAADGNALDSVDSNNGTLINGVTFGTGQFGQAFSLNGTNQYVDIPDSNSLDITNALTISAWINPTTVTSSRRIVDKITVGVTDGYLLDILGGSLRMIAGSRLLSGGTVATNTFQNVAGVYDGQFMRLYINGVQVASNDFGSIAPIPTNNRSLKIGVDSTGNGNLFSGLIDEVNIFNRALSASEIGQLALNPNSVSVPEPTSTLGLLALGTLGAASTLKRKLKSSQSTEKETTKVG</sequence>
<evidence type="ECO:0000259" key="3">
    <source>
        <dbReference type="SMART" id="SM00560"/>
    </source>
</evidence>
<evidence type="ECO:0000313" key="4">
    <source>
        <dbReference type="EMBL" id="CCI26080.1"/>
    </source>
</evidence>
<dbReference type="InterPro" id="IPR013424">
    <property type="entry name" value="Ice-binding_C"/>
</dbReference>
<proteinExistence type="predicted"/>
<dbReference type="PANTHER" id="PTHR47635">
    <property type="entry name" value="CUB DOMAIN-CONTAINING PROTEIN"/>
    <property type="match status" value="1"/>
</dbReference>
<dbReference type="RefSeq" id="WP_004162265.1">
    <property type="nucleotide sequence ID" value="NZ_HE973580.1"/>
</dbReference>
<name>I4HVK6_MICAE</name>
<dbReference type="Pfam" id="PF13385">
    <property type="entry name" value="Laminin_G_3"/>
    <property type="match status" value="1"/>
</dbReference>
<gene>
    <name evidence="4" type="ORF">MICAG_300017</name>
</gene>
<dbReference type="InterPro" id="IPR006558">
    <property type="entry name" value="LamG-like"/>
</dbReference>
<dbReference type="NCBIfam" id="TIGR02595">
    <property type="entry name" value="PEP_CTERM"/>
    <property type="match status" value="1"/>
</dbReference>
<keyword evidence="1" id="KW-0732">Signal</keyword>
<protein>
    <recommendedName>
        <fullName evidence="3">LamG-like jellyroll fold domain-containing protein</fullName>
    </recommendedName>
</protein>
<organism evidence="4 5">
    <name type="scientific">Microcystis aeruginosa PCC 9808</name>
    <dbReference type="NCBI Taxonomy" id="1160284"/>
    <lineage>
        <taxon>Bacteria</taxon>
        <taxon>Bacillati</taxon>
        <taxon>Cyanobacteriota</taxon>
        <taxon>Cyanophyceae</taxon>
        <taxon>Oscillatoriophycideae</taxon>
        <taxon>Chroococcales</taxon>
        <taxon>Microcystaceae</taxon>
        <taxon>Microcystis</taxon>
    </lineage>
</organism>
<dbReference type="InterPro" id="IPR013320">
    <property type="entry name" value="ConA-like_dom_sf"/>
</dbReference>
<dbReference type="HOGENOM" id="CLU_959132_0_0_3"/>
<evidence type="ECO:0000256" key="2">
    <source>
        <dbReference type="ARBA" id="ARBA00023157"/>
    </source>
</evidence>
<feature type="domain" description="LamG-like jellyroll fold" evidence="3">
    <location>
        <begin position="110"/>
        <end position="238"/>
    </location>
</feature>
<keyword evidence="2" id="KW-1015">Disulfide bond</keyword>
<comment type="caution">
    <text evidence="4">The sequence shown here is derived from an EMBL/GenBank/DDBJ whole genome shotgun (WGS) entry which is preliminary data.</text>
</comment>
<dbReference type="AlphaFoldDB" id="I4HVK6"/>